<proteinExistence type="predicted"/>
<feature type="transmembrane region" description="Helical" evidence="1">
    <location>
        <begin position="50"/>
        <end position="74"/>
    </location>
</feature>
<feature type="transmembrane region" description="Helical" evidence="1">
    <location>
        <begin position="12"/>
        <end position="30"/>
    </location>
</feature>
<keyword evidence="1" id="KW-0472">Membrane</keyword>
<dbReference type="RefSeq" id="WP_155547761.1">
    <property type="nucleotide sequence ID" value="NZ_CABVGP010000003.1"/>
</dbReference>
<reference evidence="2 3" key="1">
    <citation type="submission" date="2019-09" db="EMBL/GenBank/DDBJ databases">
        <authorList>
            <person name="Leyn A S."/>
        </authorList>
    </citation>
    <scope>NUCLEOTIDE SEQUENCE [LARGE SCALE GENOMIC DNA]</scope>
    <source>
        <strain evidence="2">AA231_1</strain>
    </source>
</reference>
<keyword evidence="3" id="KW-1185">Reference proteome</keyword>
<name>A0A6I8M5B5_9PSEU</name>
<dbReference type="AlphaFoldDB" id="A0A6I8M5B5"/>
<feature type="transmembrane region" description="Helical" evidence="1">
    <location>
        <begin position="110"/>
        <end position="130"/>
    </location>
</feature>
<evidence type="ECO:0000313" key="2">
    <source>
        <dbReference type="EMBL" id="VVJ22827.1"/>
    </source>
</evidence>
<keyword evidence="1" id="KW-0812">Transmembrane</keyword>
<dbReference type="EMBL" id="CABVGP010000003">
    <property type="protein sequence ID" value="VVJ22827.1"/>
    <property type="molecule type" value="Genomic_DNA"/>
</dbReference>
<accession>A0A6I8M5B5</accession>
<dbReference type="Proteomes" id="UP000399805">
    <property type="component" value="Unassembled WGS sequence"/>
</dbReference>
<evidence type="ECO:0000313" key="3">
    <source>
        <dbReference type="Proteomes" id="UP000399805"/>
    </source>
</evidence>
<keyword evidence="1" id="KW-1133">Transmembrane helix</keyword>
<protein>
    <submittedName>
        <fullName evidence="2">Uncharacterized protein</fullName>
    </submittedName>
</protein>
<organism evidence="2 3">
    <name type="scientific">Amycolatopsis camponoti</name>
    <dbReference type="NCBI Taxonomy" id="2606593"/>
    <lineage>
        <taxon>Bacteria</taxon>
        <taxon>Bacillati</taxon>
        <taxon>Actinomycetota</taxon>
        <taxon>Actinomycetes</taxon>
        <taxon>Pseudonocardiales</taxon>
        <taxon>Pseudonocardiaceae</taxon>
        <taxon>Amycolatopsis</taxon>
    </lineage>
</organism>
<evidence type="ECO:0000256" key="1">
    <source>
        <dbReference type="SAM" id="Phobius"/>
    </source>
</evidence>
<feature type="transmembrane region" description="Helical" evidence="1">
    <location>
        <begin position="86"/>
        <end position="104"/>
    </location>
</feature>
<gene>
    <name evidence="2" type="ORF">AA23TX_07740</name>
</gene>
<sequence length="137" mass="14600">MTTLQADPRALVAASVTSALGGAATGWFWVAVSGSYEQMCADAIEGFCMFGQWFLGLLVFWATMAGSALIALLLVSVTRIRPQLPVVLTAMLAPLAFLVVFNVTEALGGYRIPLLAAVSVLLQLVVAWPARIRFVRG</sequence>